<keyword evidence="3" id="KW-1185">Reference proteome</keyword>
<proteinExistence type="predicted"/>
<reference evidence="1 3" key="1">
    <citation type="journal article" date="2011" name="Nature">
        <title>The Medicago genome provides insight into the evolution of rhizobial symbioses.</title>
        <authorList>
            <person name="Young N.D."/>
            <person name="Debelle F."/>
            <person name="Oldroyd G.E."/>
            <person name="Geurts R."/>
            <person name="Cannon S.B."/>
            <person name="Udvardi M.K."/>
            <person name="Benedito V.A."/>
            <person name="Mayer K.F."/>
            <person name="Gouzy J."/>
            <person name="Schoof H."/>
            <person name="Van de Peer Y."/>
            <person name="Proost S."/>
            <person name="Cook D.R."/>
            <person name="Meyers B.C."/>
            <person name="Spannagl M."/>
            <person name="Cheung F."/>
            <person name="De Mita S."/>
            <person name="Krishnakumar V."/>
            <person name="Gundlach H."/>
            <person name="Zhou S."/>
            <person name="Mudge J."/>
            <person name="Bharti A.K."/>
            <person name="Murray J.D."/>
            <person name="Naoumkina M.A."/>
            <person name="Rosen B."/>
            <person name="Silverstein K.A."/>
            <person name="Tang H."/>
            <person name="Rombauts S."/>
            <person name="Zhao P.X."/>
            <person name="Zhou P."/>
            <person name="Barbe V."/>
            <person name="Bardou P."/>
            <person name="Bechner M."/>
            <person name="Bellec A."/>
            <person name="Berger A."/>
            <person name="Berges H."/>
            <person name="Bidwell S."/>
            <person name="Bisseling T."/>
            <person name="Choisne N."/>
            <person name="Couloux A."/>
            <person name="Denny R."/>
            <person name="Deshpande S."/>
            <person name="Dai X."/>
            <person name="Doyle J.J."/>
            <person name="Dudez A.M."/>
            <person name="Farmer A.D."/>
            <person name="Fouteau S."/>
            <person name="Franken C."/>
            <person name="Gibelin C."/>
            <person name="Gish J."/>
            <person name="Goldstein S."/>
            <person name="Gonzalez A.J."/>
            <person name="Green P.J."/>
            <person name="Hallab A."/>
            <person name="Hartog M."/>
            <person name="Hua A."/>
            <person name="Humphray S.J."/>
            <person name="Jeong D.H."/>
            <person name="Jing Y."/>
            <person name="Jocker A."/>
            <person name="Kenton S.M."/>
            <person name="Kim D.J."/>
            <person name="Klee K."/>
            <person name="Lai H."/>
            <person name="Lang C."/>
            <person name="Lin S."/>
            <person name="Macmil S.L."/>
            <person name="Magdelenat G."/>
            <person name="Matthews L."/>
            <person name="McCorrison J."/>
            <person name="Monaghan E.L."/>
            <person name="Mun J.H."/>
            <person name="Najar F.Z."/>
            <person name="Nicholson C."/>
            <person name="Noirot C."/>
            <person name="O'Bleness M."/>
            <person name="Paule C.R."/>
            <person name="Poulain J."/>
            <person name="Prion F."/>
            <person name="Qin B."/>
            <person name="Qu C."/>
            <person name="Retzel E.F."/>
            <person name="Riddle C."/>
            <person name="Sallet E."/>
            <person name="Samain S."/>
            <person name="Samson N."/>
            <person name="Sanders I."/>
            <person name="Saurat O."/>
            <person name="Scarpelli C."/>
            <person name="Schiex T."/>
            <person name="Segurens B."/>
            <person name="Severin A.J."/>
            <person name="Sherrier D.J."/>
            <person name="Shi R."/>
            <person name="Sims S."/>
            <person name="Singer S.R."/>
            <person name="Sinharoy S."/>
            <person name="Sterck L."/>
            <person name="Viollet A."/>
            <person name="Wang B.B."/>
            <person name="Wang K."/>
            <person name="Wang M."/>
            <person name="Wang X."/>
            <person name="Warfsmann J."/>
            <person name="Weissenbach J."/>
            <person name="White D.D."/>
            <person name="White J.D."/>
            <person name="Wiley G.B."/>
            <person name="Wincker P."/>
            <person name="Xing Y."/>
            <person name="Yang L."/>
            <person name="Yao Z."/>
            <person name="Ying F."/>
            <person name="Zhai J."/>
            <person name="Zhou L."/>
            <person name="Zuber A."/>
            <person name="Denarie J."/>
            <person name="Dixon R.A."/>
            <person name="May G.D."/>
            <person name="Schwartz D.C."/>
            <person name="Rogers J."/>
            <person name="Quetier F."/>
            <person name="Town C.D."/>
            <person name="Roe B.A."/>
        </authorList>
    </citation>
    <scope>NUCLEOTIDE SEQUENCE [LARGE SCALE GENOMIC DNA]</scope>
    <source>
        <strain evidence="1">A17</strain>
        <strain evidence="2 3">cv. Jemalong A17</strain>
    </source>
</reference>
<organism evidence="1 3">
    <name type="scientific">Medicago truncatula</name>
    <name type="common">Barrel medic</name>
    <name type="synonym">Medicago tribuloides</name>
    <dbReference type="NCBI Taxonomy" id="3880"/>
    <lineage>
        <taxon>Eukaryota</taxon>
        <taxon>Viridiplantae</taxon>
        <taxon>Streptophyta</taxon>
        <taxon>Embryophyta</taxon>
        <taxon>Tracheophyta</taxon>
        <taxon>Spermatophyta</taxon>
        <taxon>Magnoliopsida</taxon>
        <taxon>eudicotyledons</taxon>
        <taxon>Gunneridae</taxon>
        <taxon>Pentapetalae</taxon>
        <taxon>rosids</taxon>
        <taxon>fabids</taxon>
        <taxon>Fabales</taxon>
        <taxon>Fabaceae</taxon>
        <taxon>Papilionoideae</taxon>
        <taxon>50 kb inversion clade</taxon>
        <taxon>NPAAA clade</taxon>
        <taxon>Hologalegina</taxon>
        <taxon>IRL clade</taxon>
        <taxon>Trifolieae</taxon>
        <taxon>Medicago</taxon>
    </lineage>
</organism>
<evidence type="ECO:0000313" key="2">
    <source>
        <dbReference type="EnsemblPlants" id="AES81741"/>
    </source>
</evidence>
<reference evidence="1 3" key="2">
    <citation type="journal article" date="2014" name="BMC Genomics">
        <title>An improved genome release (version Mt4.0) for the model legume Medicago truncatula.</title>
        <authorList>
            <person name="Tang H."/>
            <person name="Krishnakumar V."/>
            <person name="Bidwell S."/>
            <person name="Rosen B."/>
            <person name="Chan A."/>
            <person name="Zhou S."/>
            <person name="Gentzbittel L."/>
            <person name="Childs K.L."/>
            <person name="Yandell M."/>
            <person name="Gundlach H."/>
            <person name="Mayer K.F."/>
            <person name="Schwartz D.C."/>
            <person name="Town C.D."/>
        </authorList>
    </citation>
    <scope>GENOME REANNOTATION</scope>
    <source>
        <strain evidence="2 3">cv. Jemalong A17</strain>
    </source>
</reference>
<dbReference type="HOGENOM" id="CLU_2658269_0_0_1"/>
<name>G7L0M6_MEDTR</name>
<dbReference type="PaxDb" id="3880-AES81741"/>
<dbReference type="Proteomes" id="UP000002051">
    <property type="component" value="Unassembled WGS sequence"/>
</dbReference>
<gene>
    <name evidence="1" type="ordered locus">MTR_7g100090</name>
</gene>
<evidence type="ECO:0000313" key="1">
    <source>
        <dbReference type="EMBL" id="AES81741.1"/>
    </source>
</evidence>
<sequence>MSFNQKLLNATSKNYFSPNLFHKHLSSTPANMIERDEESNINEEISSYNPGRVQDGGYMNKVRNQIGVALMESINV</sequence>
<dbReference type="AlphaFoldDB" id="G7L0M6"/>
<protein>
    <submittedName>
        <fullName evidence="1 2">Uncharacterized protein</fullName>
    </submittedName>
</protein>
<dbReference type="EMBL" id="CM001223">
    <property type="protein sequence ID" value="AES81741.1"/>
    <property type="molecule type" value="Genomic_DNA"/>
</dbReference>
<evidence type="ECO:0000313" key="3">
    <source>
        <dbReference type="Proteomes" id="UP000002051"/>
    </source>
</evidence>
<reference evidence="2" key="3">
    <citation type="submission" date="2015-04" db="UniProtKB">
        <authorList>
            <consortium name="EnsemblPlants"/>
        </authorList>
    </citation>
    <scope>IDENTIFICATION</scope>
    <source>
        <strain evidence="2">cv. Jemalong A17</strain>
    </source>
</reference>
<accession>G7L0M6</accession>
<dbReference type="EnsemblPlants" id="AES81741">
    <property type="protein sequence ID" value="AES81741"/>
    <property type="gene ID" value="MTR_7g100090"/>
</dbReference>